<feature type="transmembrane region" description="Helical" evidence="1">
    <location>
        <begin position="42"/>
        <end position="63"/>
    </location>
</feature>
<dbReference type="OrthoDB" id="5427664at2759"/>
<reference evidence="2 3" key="1">
    <citation type="submission" date="2014-02" db="EMBL/GenBank/DDBJ databases">
        <title>Transposable element dynamics among asymbiotic and ectomycorrhizal Amanita fungi.</title>
        <authorList>
            <consortium name="DOE Joint Genome Institute"/>
            <person name="Hess J."/>
            <person name="Skrede I."/>
            <person name="Wolfe B."/>
            <person name="LaButti K."/>
            <person name="Ohm R.A."/>
            <person name="Grigoriev I.V."/>
            <person name="Pringle A."/>
        </authorList>
    </citation>
    <scope>NUCLEOTIDE SEQUENCE [LARGE SCALE GENOMIC DNA]</scope>
    <source>
        <strain evidence="2 3">SKay4041</strain>
    </source>
</reference>
<evidence type="ECO:0000313" key="2">
    <source>
        <dbReference type="EMBL" id="PFH45968.1"/>
    </source>
</evidence>
<feature type="transmembrane region" description="Helical" evidence="1">
    <location>
        <begin position="112"/>
        <end position="132"/>
    </location>
</feature>
<proteinExistence type="predicted"/>
<evidence type="ECO:0000256" key="1">
    <source>
        <dbReference type="SAM" id="Phobius"/>
    </source>
</evidence>
<dbReference type="AlphaFoldDB" id="A0A2A9N895"/>
<gene>
    <name evidence="2" type="ORF">AMATHDRAFT_8414</name>
</gene>
<accession>A0A2A9N895</accession>
<organism evidence="2 3">
    <name type="scientific">Amanita thiersii Skay4041</name>
    <dbReference type="NCBI Taxonomy" id="703135"/>
    <lineage>
        <taxon>Eukaryota</taxon>
        <taxon>Fungi</taxon>
        <taxon>Dikarya</taxon>
        <taxon>Basidiomycota</taxon>
        <taxon>Agaricomycotina</taxon>
        <taxon>Agaricomycetes</taxon>
        <taxon>Agaricomycetidae</taxon>
        <taxon>Agaricales</taxon>
        <taxon>Pluteineae</taxon>
        <taxon>Amanitaceae</taxon>
        <taxon>Amanita</taxon>
    </lineage>
</organism>
<feature type="transmembrane region" description="Helical" evidence="1">
    <location>
        <begin position="168"/>
        <end position="191"/>
    </location>
</feature>
<name>A0A2A9N895_9AGAR</name>
<feature type="transmembrane region" description="Helical" evidence="1">
    <location>
        <begin position="70"/>
        <end position="92"/>
    </location>
</feature>
<feature type="transmembrane region" description="Helical" evidence="1">
    <location>
        <begin position="144"/>
        <end position="162"/>
    </location>
</feature>
<dbReference type="EMBL" id="KZ302259">
    <property type="protein sequence ID" value="PFH45968.1"/>
    <property type="molecule type" value="Genomic_DNA"/>
</dbReference>
<feature type="transmembrane region" description="Helical" evidence="1">
    <location>
        <begin position="212"/>
        <end position="232"/>
    </location>
</feature>
<keyword evidence="1" id="KW-0812">Transmembrane</keyword>
<dbReference type="Proteomes" id="UP000242287">
    <property type="component" value="Unassembled WGS sequence"/>
</dbReference>
<sequence>MSTTCDHIQANPDISGIGIRINLYVTTLLLVLVPNTRRTAPLLNVLTSNAGISGAALLITALIETGKHRLSLYHAIFIIHALFFMGISISPIDECAGKYKGNLTARVLLSMILSHGLLLLFTGYAFYVWATAPKFGQSPRCNDQIRYIILFAIKIRATVGWLRKLWMAGLGFVFAMMIILPLIGTCTVLLVKSNPSSVFVSSNPNNQPIRFSVTRLAFGLTPVYGIIHLELYVKANKALLTDSEEALSFGQIYALVMIISIGAELLHFILTLCGHGDGDTDD</sequence>
<keyword evidence="1" id="KW-0472">Membrane</keyword>
<protein>
    <submittedName>
        <fullName evidence="2">Uncharacterized protein</fullName>
    </submittedName>
</protein>
<evidence type="ECO:0000313" key="3">
    <source>
        <dbReference type="Proteomes" id="UP000242287"/>
    </source>
</evidence>
<keyword evidence="1" id="KW-1133">Transmembrane helix</keyword>
<feature type="transmembrane region" description="Helical" evidence="1">
    <location>
        <begin position="252"/>
        <end position="273"/>
    </location>
</feature>
<keyword evidence="3" id="KW-1185">Reference proteome</keyword>